<evidence type="ECO:0000313" key="2">
    <source>
        <dbReference type="Proteomes" id="UP001236507"/>
    </source>
</evidence>
<dbReference type="Gene3D" id="1.20.120.450">
    <property type="entry name" value="dinb family like domain"/>
    <property type="match status" value="1"/>
</dbReference>
<dbReference type="RefSeq" id="WP_283343543.1">
    <property type="nucleotide sequence ID" value="NZ_JASHIF010000002.1"/>
</dbReference>
<comment type="caution">
    <text evidence="1">The sequence shown here is derived from an EMBL/GenBank/DDBJ whole genome shotgun (WGS) entry which is preliminary data.</text>
</comment>
<dbReference type="InterPro" id="IPR034660">
    <property type="entry name" value="DinB/YfiT-like"/>
</dbReference>
<protein>
    <submittedName>
        <fullName evidence="1">DUF1569 domain-containing protein</fullName>
    </submittedName>
</protein>
<reference evidence="1 2" key="1">
    <citation type="submission" date="2023-05" db="EMBL/GenBank/DDBJ databases">
        <title>Novel species of genus Flectobacillus isolated from stream in China.</title>
        <authorList>
            <person name="Lu H."/>
        </authorList>
    </citation>
    <scope>NUCLEOTIDE SEQUENCE [LARGE SCALE GENOMIC DNA]</scope>
    <source>
        <strain evidence="1 2">KCTC 42575</strain>
    </source>
</reference>
<dbReference type="InterPro" id="IPR011463">
    <property type="entry name" value="DUF1569"/>
</dbReference>
<gene>
    <name evidence="1" type="ORF">QM524_03670</name>
</gene>
<sequence length="152" mass="17972">MALPNIFTSEVSQEIIQRINLLQKDSQPLWGQMSVAQMLAHCCVTYELVYEDKHPKPNFLLKFFLKSFVKNFVVNEVPYKQSLKTAPAFIITEQKDFEYEKNRLINYISQTQQLGEGYFDQKESHSFGKLSKTEWNNMFYKHLDHHLKQFGV</sequence>
<keyword evidence="2" id="KW-1185">Reference proteome</keyword>
<organism evidence="1 2">
    <name type="scientific">Flectobacillus roseus</name>
    <dbReference type="NCBI Taxonomy" id="502259"/>
    <lineage>
        <taxon>Bacteria</taxon>
        <taxon>Pseudomonadati</taxon>
        <taxon>Bacteroidota</taxon>
        <taxon>Cytophagia</taxon>
        <taxon>Cytophagales</taxon>
        <taxon>Flectobacillaceae</taxon>
        <taxon>Flectobacillus</taxon>
    </lineage>
</organism>
<dbReference type="Pfam" id="PF07606">
    <property type="entry name" value="DUF1569"/>
    <property type="match status" value="1"/>
</dbReference>
<name>A0ABT6Y408_9BACT</name>
<evidence type="ECO:0000313" key="1">
    <source>
        <dbReference type="EMBL" id="MDI9858304.1"/>
    </source>
</evidence>
<accession>A0ABT6Y408</accession>
<proteinExistence type="predicted"/>
<dbReference type="Proteomes" id="UP001236507">
    <property type="component" value="Unassembled WGS sequence"/>
</dbReference>
<dbReference type="EMBL" id="JASHIF010000002">
    <property type="protein sequence ID" value="MDI9858304.1"/>
    <property type="molecule type" value="Genomic_DNA"/>
</dbReference>